<proteinExistence type="predicted"/>
<keyword evidence="1" id="KW-0732">Signal</keyword>
<evidence type="ECO:0000256" key="1">
    <source>
        <dbReference type="SAM" id="SignalP"/>
    </source>
</evidence>
<dbReference type="EMBL" id="CAJJDP010000152">
    <property type="protein sequence ID" value="CAD8210333.1"/>
    <property type="molecule type" value="Genomic_DNA"/>
</dbReference>
<gene>
    <name evidence="2" type="ORF">POCTA_138.1.T1500116</name>
</gene>
<reference evidence="2" key="1">
    <citation type="submission" date="2021-01" db="EMBL/GenBank/DDBJ databases">
        <authorList>
            <consortium name="Genoscope - CEA"/>
            <person name="William W."/>
        </authorList>
    </citation>
    <scope>NUCLEOTIDE SEQUENCE</scope>
</reference>
<organism evidence="2 3">
    <name type="scientific">Paramecium octaurelia</name>
    <dbReference type="NCBI Taxonomy" id="43137"/>
    <lineage>
        <taxon>Eukaryota</taxon>
        <taxon>Sar</taxon>
        <taxon>Alveolata</taxon>
        <taxon>Ciliophora</taxon>
        <taxon>Intramacronucleata</taxon>
        <taxon>Oligohymenophorea</taxon>
        <taxon>Peniculida</taxon>
        <taxon>Parameciidae</taxon>
        <taxon>Paramecium</taxon>
    </lineage>
</organism>
<protein>
    <submittedName>
        <fullName evidence="2">Uncharacterized protein</fullName>
    </submittedName>
</protein>
<accession>A0A8S1YAA4</accession>
<keyword evidence="3" id="KW-1185">Reference proteome</keyword>
<dbReference type="Proteomes" id="UP000683925">
    <property type="component" value="Unassembled WGS sequence"/>
</dbReference>
<evidence type="ECO:0000313" key="3">
    <source>
        <dbReference type="Proteomes" id="UP000683925"/>
    </source>
</evidence>
<feature type="chain" id="PRO_5035768159" evidence="1">
    <location>
        <begin position="23"/>
        <end position="66"/>
    </location>
</feature>
<evidence type="ECO:0000313" key="2">
    <source>
        <dbReference type="EMBL" id="CAD8210333.1"/>
    </source>
</evidence>
<name>A0A8S1YAA4_PAROT</name>
<dbReference type="AlphaFoldDB" id="A0A8S1YAA4"/>
<comment type="caution">
    <text evidence="2">The sequence shown here is derived from an EMBL/GenBank/DDBJ whole genome shotgun (WGS) entry which is preliminary data.</text>
</comment>
<feature type="signal peptide" evidence="1">
    <location>
        <begin position="1"/>
        <end position="22"/>
    </location>
</feature>
<sequence length="66" mass="7844">MKFQENTLLLYCLIFLLHQLNSQLGVQYIGRDRINKDLIQLPACCEHQIESLNAQIIKEYKQQAFY</sequence>